<dbReference type="GO" id="GO:0005912">
    <property type="term" value="C:adherens junction"/>
    <property type="evidence" value="ECO:0000318"/>
    <property type="project" value="GO_Central"/>
</dbReference>
<keyword evidence="5" id="KW-0130">Cell adhesion</keyword>
<comment type="similarity">
    <text evidence="3">Belongs to the vinculin/alpha-catenin family.</text>
</comment>
<evidence type="ECO:0000256" key="1">
    <source>
        <dbReference type="ARBA" id="ARBA00004282"/>
    </source>
</evidence>
<dbReference type="PhylomeDB" id="A7RIF5"/>
<dbReference type="HOGENOM" id="CLU_015314_2_0_1"/>
<comment type="subcellular location">
    <subcellularLocation>
        <location evidence="1">Cell junction</location>
    </subcellularLocation>
    <subcellularLocation>
        <location evidence="2">Cytoplasm</location>
    </subcellularLocation>
</comment>
<dbReference type="GO" id="GO:0045296">
    <property type="term" value="F:cadherin binding"/>
    <property type="evidence" value="ECO:0007669"/>
    <property type="project" value="InterPro"/>
</dbReference>
<keyword evidence="6" id="KW-0965">Cell junction</keyword>
<organism evidence="7 8">
    <name type="scientific">Nematostella vectensis</name>
    <name type="common">Starlet sea anemone</name>
    <dbReference type="NCBI Taxonomy" id="45351"/>
    <lineage>
        <taxon>Eukaryota</taxon>
        <taxon>Metazoa</taxon>
        <taxon>Cnidaria</taxon>
        <taxon>Anthozoa</taxon>
        <taxon>Hexacorallia</taxon>
        <taxon>Actiniaria</taxon>
        <taxon>Edwardsiidae</taxon>
        <taxon>Nematostella</taxon>
    </lineage>
</organism>
<dbReference type="Gene3D" id="1.20.120.230">
    <property type="entry name" value="Alpha-catenin/vinculin-like"/>
    <property type="match status" value="4"/>
</dbReference>
<evidence type="ECO:0000256" key="4">
    <source>
        <dbReference type="ARBA" id="ARBA00022490"/>
    </source>
</evidence>
<feature type="non-terminal residue" evidence="7">
    <location>
        <position position="1"/>
    </location>
</feature>
<proteinExistence type="inferred from homology"/>
<protein>
    <recommendedName>
        <fullName evidence="9">Catenin alpha</fullName>
    </recommendedName>
</protein>
<evidence type="ECO:0000256" key="6">
    <source>
        <dbReference type="ARBA" id="ARBA00022949"/>
    </source>
</evidence>
<reference evidence="7 8" key="1">
    <citation type="journal article" date="2007" name="Science">
        <title>Sea anemone genome reveals ancestral eumetazoan gene repertoire and genomic organization.</title>
        <authorList>
            <person name="Putnam N.H."/>
            <person name="Srivastava M."/>
            <person name="Hellsten U."/>
            <person name="Dirks B."/>
            <person name="Chapman J."/>
            <person name="Salamov A."/>
            <person name="Terry A."/>
            <person name="Shapiro H."/>
            <person name="Lindquist E."/>
            <person name="Kapitonov V.V."/>
            <person name="Jurka J."/>
            <person name="Genikhovich G."/>
            <person name="Grigoriev I.V."/>
            <person name="Lucas S.M."/>
            <person name="Steele R.E."/>
            <person name="Finnerty J.R."/>
            <person name="Technau U."/>
            <person name="Martindale M.Q."/>
            <person name="Rokhsar D.S."/>
        </authorList>
    </citation>
    <scope>NUCLEOTIDE SEQUENCE [LARGE SCALE GENOMIC DNA]</scope>
    <source>
        <strain evidence="8">CH2 X CH6</strain>
    </source>
</reference>
<dbReference type="EMBL" id="DS469512">
    <property type="protein sequence ID" value="EDO48695.1"/>
    <property type="molecule type" value="Genomic_DNA"/>
</dbReference>
<evidence type="ECO:0000313" key="8">
    <source>
        <dbReference type="Proteomes" id="UP000001593"/>
    </source>
</evidence>
<dbReference type="GO" id="GO:0005737">
    <property type="term" value="C:cytoplasm"/>
    <property type="evidence" value="ECO:0007669"/>
    <property type="project" value="UniProtKB-SubCell"/>
</dbReference>
<dbReference type="AlphaFoldDB" id="A7RIF5"/>
<dbReference type="Proteomes" id="UP000001593">
    <property type="component" value="Unassembled WGS sequence"/>
</dbReference>
<dbReference type="InterPro" id="IPR036723">
    <property type="entry name" value="Alpha-catenin/vinculin-like_sf"/>
</dbReference>
<evidence type="ECO:0000256" key="3">
    <source>
        <dbReference type="ARBA" id="ARBA00008376"/>
    </source>
</evidence>
<dbReference type="PRINTS" id="PR00805">
    <property type="entry name" value="ALPHACATENIN"/>
</dbReference>
<dbReference type="SUPFAM" id="SSF47220">
    <property type="entry name" value="alpha-catenin/vinculin-like"/>
    <property type="match status" value="3"/>
</dbReference>
<dbReference type="InterPro" id="IPR001033">
    <property type="entry name" value="Alpha_catenin"/>
</dbReference>
<dbReference type="GO" id="GO:0016477">
    <property type="term" value="P:cell migration"/>
    <property type="evidence" value="ECO:0000318"/>
    <property type="project" value="GO_Central"/>
</dbReference>
<dbReference type="STRING" id="45351.A7RIF5"/>
<sequence length="628" mass="69054">VKWDPKTLEIRTHSVEKALEPLVTTLVNQPKKRSSKVGKSKNAHKLAQDIEDATVRLIKTGESISKDFPEIREEMIAACKDCRGAGDTMHISSKEFADDPCTSTKRMTMVRAARALLSSVTRLLCVADMADVCRLLASLKLVERRLKDLEGASNTADLLNSFKNLGNDLMNLAQLSGRRQADLKDPLRRDEMAAARAILKDASKMLLSSSKAYVRHPEVASAKANRDFIISQMNEAVNSISGTAQATGPSEPHPLETSGALAKALDDFDSQVVMDPASYSEKRTRPSLEEQLEKIISGAARLADADCTRDNTRDRIIAECNAVRQALQDLLSEYMSHAGGKKKAVPGGPLDKAIEKMCSKTSGLRGQLRKAVVDNVADSFLETSLPLLMMIEAAQAGNEREVEECAKLFLNHAAKLEEVATLACSMSNNPEKVKMVRIAARHIRALAPQVVNAARTLAARPHSKVARENMDVFKDAWEKQVRVLTEAVDDVTNIDDFLAAAEAHILEDVNKCVQALQERDVESLDRTAGQIRGRTQRVDDVVTSEMENYQKGPYTDNVHHAVRVMREEVIPHFAKAVEQSVGELHKGPNSKPDEPKFVDASKLVYEGIRDIRRAVMAGKVKASTHGND</sequence>
<evidence type="ECO:0000313" key="7">
    <source>
        <dbReference type="EMBL" id="EDO48695.1"/>
    </source>
</evidence>
<dbReference type="eggNOG" id="KOG3681">
    <property type="taxonomic scope" value="Eukaryota"/>
</dbReference>
<dbReference type="PANTHER" id="PTHR18914">
    <property type="entry name" value="ALPHA CATENIN"/>
    <property type="match status" value="1"/>
</dbReference>
<dbReference type="GO" id="GO:0051015">
    <property type="term" value="F:actin filament binding"/>
    <property type="evidence" value="ECO:0000318"/>
    <property type="project" value="GO_Central"/>
</dbReference>
<accession>A7RIF5</accession>
<evidence type="ECO:0000256" key="5">
    <source>
        <dbReference type="ARBA" id="ARBA00022889"/>
    </source>
</evidence>
<dbReference type="InParanoid" id="A7RIF5"/>
<dbReference type="PANTHER" id="PTHR18914:SF9">
    <property type="entry name" value="CATENIN ALPHA"/>
    <property type="match status" value="1"/>
</dbReference>
<gene>
    <name evidence="7" type="ORF">NEMVEDRAFT_v1g82641</name>
</gene>
<evidence type="ECO:0000256" key="2">
    <source>
        <dbReference type="ARBA" id="ARBA00004496"/>
    </source>
</evidence>
<name>A7RIF5_NEMVE</name>
<dbReference type="InterPro" id="IPR006077">
    <property type="entry name" value="Vinculin/catenin"/>
</dbReference>
<dbReference type="GO" id="GO:0098609">
    <property type="term" value="P:cell-cell adhesion"/>
    <property type="evidence" value="ECO:0000318"/>
    <property type="project" value="GO_Central"/>
</dbReference>
<dbReference type="Gene3D" id="6.10.250.2510">
    <property type="match status" value="1"/>
</dbReference>
<keyword evidence="8" id="KW-1185">Reference proteome</keyword>
<dbReference type="Pfam" id="PF01044">
    <property type="entry name" value="Vinculin"/>
    <property type="match status" value="1"/>
</dbReference>
<dbReference type="GO" id="GO:0016342">
    <property type="term" value="C:catenin complex"/>
    <property type="evidence" value="ECO:0000318"/>
    <property type="project" value="GO_Central"/>
</dbReference>
<dbReference type="OMA" id="ADPGTHI"/>
<dbReference type="GO" id="GO:0008013">
    <property type="term" value="F:beta-catenin binding"/>
    <property type="evidence" value="ECO:0000318"/>
    <property type="project" value="GO_Central"/>
</dbReference>
<evidence type="ECO:0008006" key="9">
    <source>
        <dbReference type="Google" id="ProtNLM"/>
    </source>
</evidence>
<keyword evidence="4" id="KW-0963">Cytoplasm</keyword>
<dbReference type="FunCoup" id="A7RIF5">
    <property type="interactions" value="126"/>
</dbReference>